<dbReference type="EMBL" id="CP104013">
    <property type="protein sequence ID" value="UYP44820.1"/>
    <property type="molecule type" value="Genomic_DNA"/>
</dbReference>
<accession>A0ABY6HMS9</accession>
<reference evidence="1" key="1">
    <citation type="submission" date="2022-09" db="EMBL/GenBank/DDBJ databases">
        <title>Actin cytoskeleton and complex cell architecture in an #Asgard archaeon.</title>
        <authorList>
            <person name="Ponce Toledo R.I."/>
            <person name="Schleper C."/>
            <person name="Rodrigues Oliveira T."/>
            <person name="Wollweber F."/>
            <person name="Xu J."/>
            <person name="Rittmann S."/>
            <person name="Klingl A."/>
            <person name="Pilhofer M."/>
        </authorList>
    </citation>
    <scope>NUCLEOTIDE SEQUENCE</scope>
    <source>
        <strain evidence="1">B-35</strain>
    </source>
</reference>
<organism evidence="1 2">
    <name type="scientific">Candidatus Lokiarchaeum ossiferum</name>
    <dbReference type="NCBI Taxonomy" id="2951803"/>
    <lineage>
        <taxon>Archaea</taxon>
        <taxon>Promethearchaeati</taxon>
        <taxon>Promethearchaeota</taxon>
        <taxon>Promethearchaeia</taxon>
        <taxon>Promethearchaeales</taxon>
        <taxon>Promethearchaeaceae</taxon>
        <taxon>Candidatus Lokiarchaeum</taxon>
    </lineage>
</organism>
<evidence type="ECO:0000313" key="2">
    <source>
        <dbReference type="Proteomes" id="UP001208689"/>
    </source>
</evidence>
<sequence length="47" mass="5631">MAASTAQVRLEDCLISEEHLPNSKPKMRWADELDFPQDEIWLRIRYQ</sequence>
<name>A0ABY6HMS9_9ARCH</name>
<gene>
    <name evidence="1" type="ORF">NEF87_001105</name>
</gene>
<dbReference type="Proteomes" id="UP001208689">
    <property type="component" value="Chromosome"/>
</dbReference>
<protein>
    <submittedName>
        <fullName evidence="1">Uncharacterized protein</fullName>
    </submittedName>
</protein>
<proteinExistence type="predicted"/>
<evidence type="ECO:0000313" key="1">
    <source>
        <dbReference type="EMBL" id="UYP44820.1"/>
    </source>
</evidence>
<keyword evidence="2" id="KW-1185">Reference proteome</keyword>